<dbReference type="Gene3D" id="3.40.1800.10">
    <property type="entry name" value="His-Me finger endonucleases"/>
    <property type="match status" value="1"/>
</dbReference>
<reference evidence="1" key="1">
    <citation type="submission" date="2018-05" db="EMBL/GenBank/DDBJ databases">
        <authorList>
            <person name="Lanie J.A."/>
            <person name="Ng W.-L."/>
            <person name="Kazmierczak K.M."/>
            <person name="Andrzejewski T.M."/>
            <person name="Davidsen T.M."/>
            <person name="Wayne K.J."/>
            <person name="Tettelin H."/>
            <person name="Glass J.I."/>
            <person name="Rusch D."/>
            <person name="Podicherti R."/>
            <person name="Tsui H.-C.T."/>
            <person name="Winkler M.E."/>
        </authorList>
    </citation>
    <scope>NUCLEOTIDE SEQUENCE</scope>
</reference>
<dbReference type="Pfam" id="PF02945">
    <property type="entry name" value="Endonuclease_7"/>
    <property type="match status" value="1"/>
</dbReference>
<name>A0A382HFB0_9ZZZZ</name>
<proteinExistence type="predicted"/>
<protein>
    <submittedName>
        <fullName evidence="1">Uncharacterized protein</fullName>
    </submittedName>
</protein>
<dbReference type="InterPro" id="IPR004211">
    <property type="entry name" value="Endonuclease_7"/>
</dbReference>
<sequence>MFNKKEYGIQYYQDNKEKRKEYNRQYKKANKEMVQEYGIQYYQDNKEKILFRKYGITLEERDRMILEQDNKCARCHLPFEGNGRGKPLTPVVDHDHSYSEGDPNSVRAILHNKCNLMVGWHNDSIEELKLSIDYLKKTSKLALTND</sequence>
<dbReference type="InterPro" id="IPR044925">
    <property type="entry name" value="His-Me_finger_sf"/>
</dbReference>
<dbReference type="SUPFAM" id="SSF54060">
    <property type="entry name" value="His-Me finger endonucleases"/>
    <property type="match status" value="1"/>
</dbReference>
<organism evidence="1">
    <name type="scientific">marine metagenome</name>
    <dbReference type="NCBI Taxonomy" id="408172"/>
    <lineage>
        <taxon>unclassified sequences</taxon>
        <taxon>metagenomes</taxon>
        <taxon>ecological metagenomes</taxon>
    </lineage>
</organism>
<dbReference type="AlphaFoldDB" id="A0A382HFB0"/>
<gene>
    <name evidence="1" type="ORF">METZ01_LOCUS238025</name>
</gene>
<accession>A0A382HFB0</accession>
<evidence type="ECO:0000313" key="1">
    <source>
        <dbReference type="EMBL" id="SVB85171.1"/>
    </source>
</evidence>
<dbReference type="EMBL" id="UINC01060552">
    <property type="protein sequence ID" value="SVB85171.1"/>
    <property type="molecule type" value="Genomic_DNA"/>
</dbReference>
<dbReference type="InterPro" id="IPR038563">
    <property type="entry name" value="Endonuclease_7_sf"/>
</dbReference>